<dbReference type="EMBL" id="CP101751">
    <property type="protein sequence ID" value="UUC46646.1"/>
    <property type="molecule type" value="Genomic_DNA"/>
</dbReference>
<proteinExistence type="predicted"/>
<accession>A0ABY5IW86</accession>
<keyword evidence="2" id="KW-1185">Reference proteome</keyword>
<gene>
    <name evidence="1" type="ORF">NOX80_05465</name>
</gene>
<organism evidence="1 2">
    <name type="scientific">Flavobacterium cerinum</name>
    <dbReference type="NCBI Taxonomy" id="2502784"/>
    <lineage>
        <taxon>Bacteria</taxon>
        <taxon>Pseudomonadati</taxon>
        <taxon>Bacteroidota</taxon>
        <taxon>Flavobacteriia</taxon>
        <taxon>Flavobacteriales</taxon>
        <taxon>Flavobacteriaceae</taxon>
        <taxon>Flavobacterium</taxon>
    </lineage>
</organism>
<evidence type="ECO:0000313" key="2">
    <source>
        <dbReference type="Proteomes" id="UP001059844"/>
    </source>
</evidence>
<dbReference type="Proteomes" id="UP001059844">
    <property type="component" value="Chromosome"/>
</dbReference>
<dbReference type="RefSeq" id="WP_256552307.1">
    <property type="nucleotide sequence ID" value="NZ_CP101751.1"/>
</dbReference>
<protein>
    <submittedName>
        <fullName evidence="1">Uncharacterized protein</fullName>
    </submittedName>
</protein>
<sequence length="146" mass="16918">MNENLLQHTEKPAVLVFYLSEFFEMYGMSVSNVSQTVYDSPFYIYDRSLKGKGPKFVDEIDISDEDFQAGFAILSTIWTEYVAPSDTPGFSRIFKITTDADSDDFYVESTYGFAPGYDMNAAIETITKQNFDVIRWDEFWDEDFEE</sequence>
<evidence type="ECO:0000313" key="1">
    <source>
        <dbReference type="EMBL" id="UUC46646.1"/>
    </source>
</evidence>
<reference evidence="1" key="1">
    <citation type="submission" date="2022-07" db="EMBL/GenBank/DDBJ databases">
        <title>Isolation, identification, and degradation of a PFOSA degrading strain from sewage treatment plant.</title>
        <authorList>
            <person name="Zhang L."/>
            <person name="Huo Y."/>
        </authorList>
    </citation>
    <scope>NUCLEOTIDE SEQUENCE</scope>
    <source>
        <strain evidence="1">C1</strain>
    </source>
</reference>
<name>A0ABY5IW86_9FLAO</name>